<dbReference type="PROSITE" id="PS50106">
    <property type="entry name" value="PDZ"/>
    <property type="match status" value="2"/>
</dbReference>
<feature type="domain" description="PDZ" evidence="2">
    <location>
        <begin position="37"/>
        <end position="122"/>
    </location>
</feature>
<evidence type="ECO:0000259" key="2">
    <source>
        <dbReference type="PROSITE" id="PS50106"/>
    </source>
</evidence>
<dbReference type="RefSeq" id="XP_022256688.1">
    <property type="nucleotide sequence ID" value="XM_022400980.1"/>
</dbReference>
<keyword evidence="3" id="KW-1185">Reference proteome</keyword>
<dbReference type="Pfam" id="PF00595">
    <property type="entry name" value="PDZ"/>
    <property type="match status" value="2"/>
</dbReference>
<accession>A0ABM1TLD2</accession>
<reference evidence="4" key="1">
    <citation type="submission" date="2025-08" db="UniProtKB">
        <authorList>
            <consortium name="RefSeq"/>
        </authorList>
    </citation>
    <scope>IDENTIFICATION</scope>
    <source>
        <tissue evidence="4">Muscle</tissue>
    </source>
</reference>
<dbReference type="PANTHER" id="PTHR16484">
    <property type="entry name" value="PARTITIONING DEFECTIVE 3 RELATED"/>
    <property type="match status" value="1"/>
</dbReference>
<feature type="compositionally biased region" description="Basic and acidic residues" evidence="1">
    <location>
        <begin position="505"/>
        <end position="524"/>
    </location>
</feature>
<dbReference type="Proteomes" id="UP000694941">
    <property type="component" value="Unplaced"/>
</dbReference>
<gene>
    <name evidence="4" type="primary">LOC106472400</name>
</gene>
<proteinExistence type="predicted"/>
<dbReference type="SMART" id="SM00228">
    <property type="entry name" value="PDZ"/>
    <property type="match status" value="2"/>
</dbReference>
<feature type="compositionally biased region" description="Polar residues" evidence="1">
    <location>
        <begin position="12"/>
        <end position="24"/>
    </location>
</feature>
<dbReference type="PANTHER" id="PTHR16484:SF17">
    <property type="entry name" value="BAZOOKA, ISOFORM B"/>
    <property type="match status" value="1"/>
</dbReference>
<evidence type="ECO:0000313" key="4">
    <source>
        <dbReference type="RefSeq" id="XP_022256688.1"/>
    </source>
</evidence>
<evidence type="ECO:0000313" key="3">
    <source>
        <dbReference type="Proteomes" id="UP000694941"/>
    </source>
</evidence>
<dbReference type="InterPro" id="IPR001478">
    <property type="entry name" value="PDZ"/>
</dbReference>
<dbReference type="SUPFAM" id="SSF50156">
    <property type="entry name" value="PDZ domain-like"/>
    <property type="match status" value="2"/>
</dbReference>
<feature type="region of interest" description="Disordered" evidence="1">
    <location>
        <begin position="1"/>
        <end position="24"/>
    </location>
</feature>
<protein>
    <submittedName>
        <fullName evidence="4">InaD-like protein</fullName>
    </submittedName>
</protein>
<dbReference type="GeneID" id="106472400"/>
<dbReference type="InterPro" id="IPR036034">
    <property type="entry name" value="PDZ_sf"/>
</dbReference>
<feature type="domain" description="PDZ" evidence="2">
    <location>
        <begin position="149"/>
        <end position="226"/>
    </location>
</feature>
<dbReference type="Gene3D" id="2.30.42.10">
    <property type="match status" value="2"/>
</dbReference>
<dbReference type="CDD" id="cd23058">
    <property type="entry name" value="PDZ2_Par3-like"/>
    <property type="match status" value="1"/>
</dbReference>
<name>A0ABM1TLD2_LIMPO</name>
<evidence type="ECO:0000256" key="1">
    <source>
        <dbReference type="SAM" id="MobiDB-lite"/>
    </source>
</evidence>
<feature type="region of interest" description="Disordered" evidence="1">
    <location>
        <begin position="418"/>
        <end position="451"/>
    </location>
</feature>
<organism evidence="3 4">
    <name type="scientific">Limulus polyphemus</name>
    <name type="common">Atlantic horseshoe crab</name>
    <dbReference type="NCBI Taxonomy" id="6850"/>
    <lineage>
        <taxon>Eukaryota</taxon>
        <taxon>Metazoa</taxon>
        <taxon>Ecdysozoa</taxon>
        <taxon>Arthropoda</taxon>
        <taxon>Chelicerata</taxon>
        <taxon>Merostomata</taxon>
        <taxon>Xiphosura</taxon>
        <taxon>Limulidae</taxon>
        <taxon>Limulus</taxon>
    </lineage>
</organism>
<sequence length="563" mass="61819">MERDHSSASSSKGQPGSLGQKNLLLQSNTRKIGRKLDLKLTKGSDGLGFSITTRDNPARGHCPVYIKNILPKGAAVQDGRLKAGDRLLEVNGIEMTGLSQAEAAQILRNISPGGTVHLVLSRQDVDPPEKSGDSVGIYPWLHKEVLTFDIPVNDTESAGLGVSVKGRTSVNPTGPVDLGIFVKSVIHGGAAFKDGRLKPNDQLLNINGTSLLNMTNTEAMKTLRKAVIQEEGPSVIPRAIAVKIARRVSTLGVVDTAGESQGSPKSNCQNDSVIGSDVRYRFPEGNIIQNSSIQVENKGSESLGKEKGENLLKNHTNVCIPKLSSNFDENMNEKEKNQDKIVDPLTLSRNPVIDRLTGQKSQIQTNWTSLLHDESYLCRGRERLGGKLVGNTYSDLVQSPTVNMPSCSSVMIEVESSHENQLTSVKNRPGTPEHLLSAPGTKHRSKDNHDEKNNSAVSIITNHIPADDGNPFNLSRDGFGRQSVSEKRNAQLDVHNMDAFQKNKQTKEERENQKHIQNDKKDKVEMEHQAQHQQTYENHKLLHYPCCRDQVSERKLADGEKCS</sequence>
<dbReference type="InterPro" id="IPR052213">
    <property type="entry name" value="PAR3"/>
</dbReference>
<feature type="region of interest" description="Disordered" evidence="1">
    <location>
        <begin position="501"/>
        <end position="524"/>
    </location>
</feature>